<accession>A0ABP9XCB4</accession>
<name>A0ABP9XCB4_9DEIO</name>
<protein>
    <submittedName>
        <fullName evidence="1">Uncharacterized protein</fullName>
    </submittedName>
</protein>
<evidence type="ECO:0000313" key="1">
    <source>
        <dbReference type="EMBL" id="GAA5532987.1"/>
    </source>
</evidence>
<sequence>MQALKQVRLPTRNLKPSTAALVQVLDFSDADAFAQARERVYEYEKLISARPAELEIKLDDDVLRLMPYSSNPFGRSKITELHVGETARYEWNERIVLEHTWRYGHTILNIGLTLRPLHNRLFYKQPDYHESNLVQMY</sequence>
<reference evidence="1 2" key="1">
    <citation type="submission" date="2024-02" db="EMBL/GenBank/DDBJ databases">
        <title>Deinococcus aluminii NBRC 112889.</title>
        <authorList>
            <person name="Ichikawa N."/>
            <person name="Katano-Makiyama Y."/>
            <person name="Hidaka K."/>
        </authorList>
    </citation>
    <scope>NUCLEOTIDE SEQUENCE [LARGE SCALE GENOMIC DNA]</scope>
    <source>
        <strain evidence="1 2">NBRC 112889</strain>
    </source>
</reference>
<keyword evidence="2" id="KW-1185">Reference proteome</keyword>
<gene>
    <name evidence="1" type="ORF">Dalu01_01384</name>
</gene>
<evidence type="ECO:0000313" key="2">
    <source>
        <dbReference type="Proteomes" id="UP001404956"/>
    </source>
</evidence>
<dbReference type="Proteomes" id="UP001404956">
    <property type="component" value="Unassembled WGS sequence"/>
</dbReference>
<dbReference type="EMBL" id="BAABRV010000003">
    <property type="protein sequence ID" value="GAA5532987.1"/>
    <property type="molecule type" value="Genomic_DNA"/>
</dbReference>
<organism evidence="1 2">
    <name type="scientific">Deinococcus aluminii</name>
    <dbReference type="NCBI Taxonomy" id="1656885"/>
    <lineage>
        <taxon>Bacteria</taxon>
        <taxon>Thermotogati</taxon>
        <taxon>Deinococcota</taxon>
        <taxon>Deinococci</taxon>
        <taxon>Deinococcales</taxon>
        <taxon>Deinococcaceae</taxon>
        <taxon>Deinococcus</taxon>
    </lineage>
</organism>
<proteinExistence type="predicted"/>
<comment type="caution">
    <text evidence="1">The sequence shown here is derived from an EMBL/GenBank/DDBJ whole genome shotgun (WGS) entry which is preliminary data.</text>
</comment>